<dbReference type="InterPro" id="IPR001356">
    <property type="entry name" value="HD"/>
</dbReference>
<keyword evidence="5 9" id="KW-0371">Homeobox</keyword>
<feature type="region of interest" description="Disordered" evidence="11">
    <location>
        <begin position="89"/>
        <end position="131"/>
    </location>
</feature>
<evidence type="ECO:0000256" key="9">
    <source>
        <dbReference type="PROSITE-ProRule" id="PRU00108"/>
    </source>
</evidence>
<comment type="subcellular location">
    <subcellularLocation>
        <location evidence="1 9 10">Nucleus</location>
    </subcellularLocation>
</comment>
<feature type="region of interest" description="Disordered" evidence="11">
    <location>
        <begin position="28"/>
        <end position="48"/>
    </location>
</feature>
<evidence type="ECO:0000256" key="4">
    <source>
        <dbReference type="ARBA" id="ARBA00023125"/>
    </source>
</evidence>
<dbReference type="InterPro" id="IPR009057">
    <property type="entry name" value="Homeodomain-like_sf"/>
</dbReference>
<keyword evidence="3" id="KW-0805">Transcription regulation</keyword>
<dbReference type="InterPro" id="IPR017970">
    <property type="entry name" value="Homeobox_CS"/>
</dbReference>
<dbReference type="PRINTS" id="PR00024">
    <property type="entry name" value="HOMEOBOX"/>
</dbReference>
<name>A0ABU7A7R0_9TELE</name>
<feature type="domain" description="Homeobox" evidence="12">
    <location>
        <begin position="121"/>
        <end position="181"/>
    </location>
</feature>
<evidence type="ECO:0000256" key="5">
    <source>
        <dbReference type="ARBA" id="ARBA00023155"/>
    </source>
</evidence>
<accession>A0ABU7A7R0</accession>
<dbReference type="CDD" id="cd00086">
    <property type="entry name" value="homeodomain"/>
    <property type="match status" value="1"/>
</dbReference>
<evidence type="ECO:0000256" key="10">
    <source>
        <dbReference type="RuleBase" id="RU000682"/>
    </source>
</evidence>
<protein>
    <recommendedName>
        <fullName evidence="12">Homeobox domain-containing protein</fullName>
    </recommendedName>
</protein>
<dbReference type="Gene3D" id="1.10.10.60">
    <property type="entry name" value="Homeodomain-like"/>
    <property type="match status" value="1"/>
</dbReference>
<dbReference type="SUPFAM" id="SSF46689">
    <property type="entry name" value="Homeodomain-like"/>
    <property type="match status" value="1"/>
</dbReference>
<keyword evidence="2" id="KW-0217">Developmental protein</keyword>
<gene>
    <name evidence="13" type="ORF">ATANTOWER_020247</name>
</gene>
<comment type="similarity">
    <text evidence="8">Belongs to the BAR homeobox family.</text>
</comment>
<keyword evidence="4 9" id="KW-0238">DNA-binding</keyword>
<keyword evidence="7 9" id="KW-0539">Nucleus</keyword>
<dbReference type="PANTHER" id="PTHR24333">
    <property type="entry name" value="HOMEO BOX HB9 LIKE A-RELATED"/>
    <property type="match status" value="1"/>
</dbReference>
<dbReference type="Pfam" id="PF00046">
    <property type="entry name" value="Homeodomain"/>
    <property type="match status" value="1"/>
</dbReference>
<feature type="DNA-binding region" description="Homeobox" evidence="9">
    <location>
        <begin position="123"/>
        <end position="182"/>
    </location>
</feature>
<dbReference type="PANTHER" id="PTHR24333:SF5">
    <property type="entry name" value="VENT HOMEOBOX"/>
    <property type="match status" value="1"/>
</dbReference>
<evidence type="ECO:0000313" key="13">
    <source>
        <dbReference type="EMBL" id="MED6233988.1"/>
    </source>
</evidence>
<dbReference type="InterPro" id="IPR020479">
    <property type="entry name" value="HD_metazoa"/>
</dbReference>
<evidence type="ECO:0000259" key="12">
    <source>
        <dbReference type="PROSITE" id="PS50071"/>
    </source>
</evidence>
<dbReference type="SMART" id="SM00389">
    <property type="entry name" value="HOX"/>
    <property type="match status" value="1"/>
</dbReference>
<dbReference type="InterPro" id="IPR050848">
    <property type="entry name" value="Homeobox_TF"/>
</dbReference>
<evidence type="ECO:0000313" key="14">
    <source>
        <dbReference type="Proteomes" id="UP001345963"/>
    </source>
</evidence>
<evidence type="ECO:0000256" key="11">
    <source>
        <dbReference type="SAM" id="MobiDB-lite"/>
    </source>
</evidence>
<keyword evidence="14" id="KW-1185">Reference proteome</keyword>
<dbReference type="EMBL" id="JAHUTI010004283">
    <property type="protein sequence ID" value="MED6233988.1"/>
    <property type="molecule type" value="Genomic_DNA"/>
</dbReference>
<sequence length="236" mass="26114">MELPASERFGFFIDSLLSLRPPGALLSRADPPELRSGSSAPPSPLMEPVPRQECLALPGPVHRPRCLSSSFLIRDILGDCRSCSDLGHPEPRAEPFQSGPADNSEVGVPGGSEPPVPGHLKKPRKARTAFSEQQLTRLERSFQKQKYLSVQDRMELAASLQLSDTQVKTWYQNRRTKWKRQSAAGLGFLATASRVFLSPHFLCPLTPPIPDPYLSRGHAHLTEVLRLPPCAHMELL</sequence>
<dbReference type="PROSITE" id="PS50071">
    <property type="entry name" value="HOMEOBOX_2"/>
    <property type="match status" value="1"/>
</dbReference>
<dbReference type="Proteomes" id="UP001345963">
    <property type="component" value="Unassembled WGS sequence"/>
</dbReference>
<organism evidence="13 14">
    <name type="scientific">Ataeniobius toweri</name>
    <dbReference type="NCBI Taxonomy" id="208326"/>
    <lineage>
        <taxon>Eukaryota</taxon>
        <taxon>Metazoa</taxon>
        <taxon>Chordata</taxon>
        <taxon>Craniata</taxon>
        <taxon>Vertebrata</taxon>
        <taxon>Euteleostomi</taxon>
        <taxon>Actinopterygii</taxon>
        <taxon>Neopterygii</taxon>
        <taxon>Teleostei</taxon>
        <taxon>Neoteleostei</taxon>
        <taxon>Acanthomorphata</taxon>
        <taxon>Ovalentaria</taxon>
        <taxon>Atherinomorphae</taxon>
        <taxon>Cyprinodontiformes</taxon>
        <taxon>Goodeidae</taxon>
        <taxon>Ataeniobius</taxon>
    </lineage>
</organism>
<reference evidence="13 14" key="1">
    <citation type="submission" date="2021-07" db="EMBL/GenBank/DDBJ databases">
        <authorList>
            <person name="Palmer J.M."/>
        </authorList>
    </citation>
    <scope>NUCLEOTIDE SEQUENCE [LARGE SCALE GENOMIC DNA]</scope>
    <source>
        <strain evidence="13 14">AT_MEX2019</strain>
        <tissue evidence="13">Muscle</tissue>
    </source>
</reference>
<evidence type="ECO:0000256" key="3">
    <source>
        <dbReference type="ARBA" id="ARBA00023015"/>
    </source>
</evidence>
<evidence type="ECO:0000256" key="2">
    <source>
        <dbReference type="ARBA" id="ARBA00022473"/>
    </source>
</evidence>
<evidence type="ECO:0000256" key="8">
    <source>
        <dbReference type="ARBA" id="ARBA00038196"/>
    </source>
</evidence>
<proteinExistence type="inferred from homology"/>
<comment type="caution">
    <text evidence="13">The sequence shown here is derived from an EMBL/GenBank/DDBJ whole genome shotgun (WGS) entry which is preliminary data.</text>
</comment>
<evidence type="ECO:0000256" key="6">
    <source>
        <dbReference type="ARBA" id="ARBA00023163"/>
    </source>
</evidence>
<keyword evidence="6" id="KW-0804">Transcription</keyword>
<evidence type="ECO:0000256" key="7">
    <source>
        <dbReference type="ARBA" id="ARBA00023242"/>
    </source>
</evidence>
<dbReference type="PROSITE" id="PS00027">
    <property type="entry name" value="HOMEOBOX_1"/>
    <property type="match status" value="1"/>
</dbReference>
<evidence type="ECO:0000256" key="1">
    <source>
        <dbReference type="ARBA" id="ARBA00004123"/>
    </source>
</evidence>